<dbReference type="Proteomes" id="UP001465153">
    <property type="component" value="Unassembled WGS sequence"/>
</dbReference>
<feature type="region of interest" description="Disordered" evidence="2">
    <location>
        <begin position="391"/>
        <end position="417"/>
    </location>
</feature>
<sequence length="672" mass="75356">MNTVLAPLKSRWNALRNASSDEQLIAVHNGYCLWLALVTFKKVTFKKAAIKKVASTKTDNENTKNSDSEKTDSELNTEYPVIEYCAQSNDTDPANALKEAKERLAESAGKKLPKSVVFISSFAVPALLDLPLDPEKPRKPAQMESMLGYELETLIADTNEYFTIGAILHGRHLITEQQRTNIANELELRRSQGNSLARFGEVAIDLGFISKEDLHESLNYQERLAHSKTHIACGWQLHSYEREDETYHQWLTAGIEAKIRKTWYNAFVHNGFKVSNIVPLATCASNVAHTHGVDKFAVVETSMDYIAAYSCINNKITNLQIQARPANSNLDQQLESIITEITREECDIVWYTSYQDPSAKTAFLATLANKVQRDIKVLNSVHSDILTSETGASDTSTSVISTTKTATSKTDTSKSGSSHLDIPHAIHCAILGLAIKNHKFGIFGLENEHISLPLIPPKEPAPPMWKNVDVYRLGIPAALFFALIIHGVYSVWLQDNLKQELAALDEEYRQKLTLNRQLSSINGEFKKKEQELETLEKEFKSQSEQLDRLSNRVMSRTRLVPRLLKTVALSVSNNVMIDRLQEPRRNSRDRFNLTAWATDNPSATEFIERLQQAVARLNYRVVDPDIQSGIGRFGLNGYTINLWLVPNVSTAKTDKSVASALSTISINERSPQ</sequence>
<protein>
    <submittedName>
        <fullName evidence="3">Uncharacterized protein</fullName>
    </submittedName>
</protein>
<evidence type="ECO:0000313" key="4">
    <source>
        <dbReference type="Proteomes" id="UP001465153"/>
    </source>
</evidence>
<evidence type="ECO:0000256" key="2">
    <source>
        <dbReference type="SAM" id="MobiDB-lite"/>
    </source>
</evidence>
<feature type="compositionally biased region" description="Basic and acidic residues" evidence="2">
    <location>
        <begin position="58"/>
        <end position="73"/>
    </location>
</feature>
<name>A0ABQ0AAJ2_9GAMM</name>
<gene>
    <name evidence="3" type="ORF">NBRC116591_24830</name>
</gene>
<evidence type="ECO:0000256" key="1">
    <source>
        <dbReference type="SAM" id="Coils"/>
    </source>
</evidence>
<dbReference type="RefSeq" id="WP_353303408.1">
    <property type="nucleotide sequence ID" value="NZ_BAABWN010000007.1"/>
</dbReference>
<accession>A0ABQ0AAJ2</accession>
<proteinExistence type="predicted"/>
<evidence type="ECO:0000313" key="3">
    <source>
        <dbReference type="EMBL" id="GAA6168672.1"/>
    </source>
</evidence>
<feature type="coiled-coil region" evidence="1">
    <location>
        <begin position="494"/>
        <end position="552"/>
    </location>
</feature>
<organism evidence="3 4">
    <name type="scientific">Sessilibacter corallicola</name>
    <dbReference type="NCBI Taxonomy" id="2904075"/>
    <lineage>
        <taxon>Bacteria</taxon>
        <taxon>Pseudomonadati</taxon>
        <taxon>Pseudomonadota</taxon>
        <taxon>Gammaproteobacteria</taxon>
        <taxon>Cellvibrionales</taxon>
        <taxon>Cellvibrionaceae</taxon>
        <taxon>Sessilibacter</taxon>
    </lineage>
</organism>
<keyword evidence="4" id="KW-1185">Reference proteome</keyword>
<keyword evidence="1" id="KW-0175">Coiled coil</keyword>
<reference evidence="3 4" key="1">
    <citation type="submission" date="2024-04" db="EMBL/GenBank/DDBJ databases">
        <title>Draft genome sequence of Sessilibacter corallicola NBRC 116591.</title>
        <authorList>
            <person name="Miyakawa T."/>
            <person name="Kusuya Y."/>
            <person name="Miura T."/>
        </authorList>
    </citation>
    <scope>NUCLEOTIDE SEQUENCE [LARGE SCALE GENOMIC DNA]</scope>
    <source>
        <strain evidence="3 4">KU-00831-HH</strain>
    </source>
</reference>
<feature type="compositionally biased region" description="Low complexity" evidence="2">
    <location>
        <begin position="393"/>
        <end position="417"/>
    </location>
</feature>
<comment type="caution">
    <text evidence="3">The sequence shown here is derived from an EMBL/GenBank/DDBJ whole genome shotgun (WGS) entry which is preliminary data.</text>
</comment>
<feature type="region of interest" description="Disordered" evidence="2">
    <location>
        <begin position="54"/>
        <end position="74"/>
    </location>
</feature>
<dbReference type="EMBL" id="BAABWN010000007">
    <property type="protein sequence ID" value="GAA6168672.1"/>
    <property type="molecule type" value="Genomic_DNA"/>
</dbReference>